<dbReference type="Pfam" id="PF00892">
    <property type="entry name" value="EamA"/>
    <property type="match status" value="2"/>
</dbReference>
<evidence type="ECO:0000313" key="8">
    <source>
        <dbReference type="EMBL" id="MTD55986.1"/>
    </source>
</evidence>
<dbReference type="InterPro" id="IPR050638">
    <property type="entry name" value="AA-Vitamin_Transporters"/>
</dbReference>
<dbReference type="OrthoDB" id="9812521at2"/>
<dbReference type="AlphaFoldDB" id="A0A6N7Z7K9"/>
<dbReference type="Proteomes" id="UP000440096">
    <property type="component" value="Unassembled WGS sequence"/>
</dbReference>
<feature type="domain" description="EamA" evidence="7">
    <location>
        <begin position="143"/>
        <end position="282"/>
    </location>
</feature>
<evidence type="ECO:0000256" key="2">
    <source>
        <dbReference type="ARBA" id="ARBA00007362"/>
    </source>
</evidence>
<dbReference type="Gene3D" id="1.10.3730.20">
    <property type="match status" value="1"/>
</dbReference>
<keyword evidence="4 6" id="KW-1133">Transmembrane helix</keyword>
<evidence type="ECO:0000256" key="5">
    <source>
        <dbReference type="ARBA" id="ARBA00023136"/>
    </source>
</evidence>
<feature type="domain" description="EamA" evidence="7">
    <location>
        <begin position="7"/>
        <end position="131"/>
    </location>
</feature>
<feature type="transmembrane region" description="Helical" evidence="6">
    <location>
        <begin position="139"/>
        <end position="159"/>
    </location>
</feature>
<feature type="transmembrane region" description="Helical" evidence="6">
    <location>
        <begin position="88"/>
        <end position="108"/>
    </location>
</feature>
<sequence length="305" mass="32427">MVARDRLLAVFVAVIWGCNFLGIHYMLGQFPPVFAGALRYLLVAIPTILFIPRPKVRLRWLIGYGLGFGTGQYALLFIAMNIGVGTGLASLVVQASAPFTVLLGTFFLRERLSPRQLSGIVLAVGGLALITWHQAEHAALLPVVLVLLAALSWAIGNICARKAEPDNAVRFMLWMSVVPPIPMLVLSLLLEGPGAQWRSLTTLGTSTGLIGLGGLVYVVLLGTLAGSGIWTVLMRRNPAGVVAPFSLLVPVAGMTMSFLLLNERPQLTEILAGLVIVAGVLLGSLPRRQRSTGAASDEELAVSSS</sequence>
<evidence type="ECO:0000256" key="1">
    <source>
        <dbReference type="ARBA" id="ARBA00004141"/>
    </source>
</evidence>
<name>A0A6N7Z7K9_9PSEU</name>
<keyword evidence="9" id="KW-1185">Reference proteome</keyword>
<dbReference type="SUPFAM" id="SSF103481">
    <property type="entry name" value="Multidrug resistance efflux transporter EmrE"/>
    <property type="match status" value="2"/>
</dbReference>
<accession>A0A6N7Z7K9</accession>
<comment type="similarity">
    <text evidence="2">Belongs to the EamA transporter family.</text>
</comment>
<comment type="caution">
    <text evidence="8">The sequence shown here is derived from an EMBL/GenBank/DDBJ whole genome shotgun (WGS) entry which is preliminary data.</text>
</comment>
<feature type="transmembrane region" description="Helical" evidence="6">
    <location>
        <begin position="267"/>
        <end position="285"/>
    </location>
</feature>
<dbReference type="PANTHER" id="PTHR32322">
    <property type="entry name" value="INNER MEMBRANE TRANSPORTER"/>
    <property type="match status" value="1"/>
</dbReference>
<comment type="subcellular location">
    <subcellularLocation>
        <location evidence="1">Membrane</location>
        <topology evidence="1">Multi-pass membrane protein</topology>
    </subcellularLocation>
</comment>
<dbReference type="InterPro" id="IPR037185">
    <property type="entry name" value="EmrE-like"/>
</dbReference>
<keyword evidence="3 6" id="KW-0812">Transmembrane</keyword>
<dbReference type="RefSeq" id="WP_154758161.1">
    <property type="nucleotide sequence ID" value="NZ_WMBA01000028.1"/>
</dbReference>
<proteinExistence type="inferred from homology"/>
<feature type="transmembrane region" description="Helical" evidence="6">
    <location>
        <begin position="58"/>
        <end position="82"/>
    </location>
</feature>
<dbReference type="EMBL" id="WMBA01000028">
    <property type="protein sequence ID" value="MTD55986.1"/>
    <property type="molecule type" value="Genomic_DNA"/>
</dbReference>
<dbReference type="InterPro" id="IPR000620">
    <property type="entry name" value="EamA_dom"/>
</dbReference>
<feature type="transmembrane region" description="Helical" evidence="6">
    <location>
        <begin position="210"/>
        <end position="233"/>
    </location>
</feature>
<reference evidence="8 9" key="1">
    <citation type="submission" date="2019-11" db="EMBL/GenBank/DDBJ databases">
        <title>Draft genome of Amycolatopsis RM579.</title>
        <authorList>
            <person name="Duangmal K."/>
            <person name="Mingma R."/>
        </authorList>
    </citation>
    <scope>NUCLEOTIDE SEQUENCE [LARGE SCALE GENOMIC DNA]</scope>
    <source>
        <strain evidence="8 9">RM579</strain>
    </source>
</reference>
<organism evidence="8 9">
    <name type="scientific">Amycolatopsis pithecellobii</name>
    <dbReference type="NCBI Taxonomy" id="664692"/>
    <lineage>
        <taxon>Bacteria</taxon>
        <taxon>Bacillati</taxon>
        <taxon>Actinomycetota</taxon>
        <taxon>Actinomycetes</taxon>
        <taxon>Pseudonocardiales</taxon>
        <taxon>Pseudonocardiaceae</taxon>
        <taxon>Amycolatopsis</taxon>
    </lineage>
</organism>
<feature type="transmembrane region" description="Helical" evidence="6">
    <location>
        <begin position="33"/>
        <end position="51"/>
    </location>
</feature>
<evidence type="ECO:0000256" key="4">
    <source>
        <dbReference type="ARBA" id="ARBA00022989"/>
    </source>
</evidence>
<feature type="transmembrane region" description="Helical" evidence="6">
    <location>
        <begin position="171"/>
        <end position="190"/>
    </location>
</feature>
<evidence type="ECO:0000313" key="9">
    <source>
        <dbReference type="Proteomes" id="UP000440096"/>
    </source>
</evidence>
<evidence type="ECO:0000256" key="6">
    <source>
        <dbReference type="SAM" id="Phobius"/>
    </source>
</evidence>
<keyword evidence="5 6" id="KW-0472">Membrane</keyword>
<evidence type="ECO:0000256" key="3">
    <source>
        <dbReference type="ARBA" id="ARBA00022692"/>
    </source>
</evidence>
<dbReference type="PANTHER" id="PTHR32322:SF9">
    <property type="entry name" value="AMINO-ACID METABOLITE EFFLUX PUMP-RELATED"/>
    <property type="match status" value="1"/>
</dbReference>
<feature type="transmembrane region" description="Helical" evidence="6">
    <location>
        <begin position="240"/>
        <end position="261"/>
    </location>
</feature>
<gene>
    <name evidence="8" type="ORF">GKO32_18665</name>
</gene>
<evidence type="ECO:0000259" key="7">
    <source>
        <dbReference type="Pfam" id="PF00892"/>
    </source>
</evidence>
<feature type="transmembrane region" description="Helical" evidence="6">
    <location>
        <begin position="117"/>
        <end position="133"/>
    </location>
</feature>
<feature type="transmembrane region" description="Helical" evidence="6">
    <location>
        <begin position="7"/>
        <end position="27"/>
    </location>
</feature>
<protein>
    <submittedName>
        <fullName evidence="8">EamA family transporter</fullName>
    </submittedName>
</protein>
<dbReference type="GO" id="GO:0016020">
    <property type="term" value="C:membrane"/>
    <property type="evidence" value="ECO:0007669"/>
    <property type="project" value="UniProtKB-SubCell"/>
</dbReference>